<feature type="compositionally biased region" description="Basic and acidic residues" evidence="6">
    <location>
        <begin position="474"/>
        <end position="485"/>
    </location>
</feature>
<dbReference type="InterPro" id="IPR001480">
    <property type="entry name" value="Bulb-type_lectin_dom"/>
</dbReference>
<evidence type="ECO:0000259" key="9">
    <source>
        <dbReference type="PROSITE" id="PS50927"/>
    </source>
</evidence>
<dbReference type="InterPro" id="IPR008271">
    <property type="entry name" value="Ser/Thr_kinase_AS"/>
</dbReference>
<dbReference type="Proteomes" id="UP001501371">
    <property type="component" value="Unassembled WGS sequence"/>
</dbReference>
<evidence type="ECO:0000259" key="8">
    <source>
        <dbReference type="PROSITE" id="PS50011"/>
    </source>
</evidence>
<dbReference type="Pfam" id="PF00069">
    <property type="entry name" value="Pkinase"/>
    <property type="match status" value="1"/>
</dbReference>
<keyword evidence="4 5" id="KW-0067">ATP-binding</keyword>
<evidence type="ECO:0000256" key="7">
    <source>
        <dbReference type="SAM" id="Phobius"/>
    </source>
</evidence>
<dbReference type="InterPro" id="IPR017441">
    <property type="entry name" value="Protein_kinase_ATP_BS"/>
</dbReference>
<dbReference type="InterPro" id="IPR036426">
    <property type="entry name" value="Bulb-type_lectin_dom_sf"/>
</dbReference>
<evidence type="ECO:0000256" key="1">
    <source>
        <dbReference type="ARBA" id="ARBA00022679"/>
    </source>
</evidence>
<dbReference type="InterPro" id="IPR011009">
    <property type="entry name" value="Kinase-like_dom_sf"/>
</dbReference>
<dbReference type="PANTHER" id="PTHR43289:SF34">
    <property type="entry name" value="SERINE_THREONINE-PROTEIN KINASE YBDM-RELATED"/>
    <property type="match status" value="1"/>
</dbReference>
<accession>A0ABP4FVV6</accession>
<feature type="domain" description="Bulb-type lectin" evidence="9">
    <location>
        <begin position="531"/>
        <end position="637"/>
    </location>
</feature>
<dbReference type="SUPFAM" id="SSF56112">
    <property type="entry name" value="Protein kinase-like (PK-like)"/>
    <property type="match status" value="1"/>
</dbReference>
<feature type="domain" description="Protein kinase" evidence="8">
    <location>
        <begin position="78"/>
        <end position="335"/>
    </location>
</feature>
<evidence type="ECO:0008006" key="12">
    <source>
        <dbReference type="Google" id="ProtNLM"/>
    </source>
</evidence>
<dbReference type="InterPro" id="IPR000719">
    <property type="entry name" value="Prot_kinase_dom"/>
</dbReference>
<dbReference type="PROSITE" id="PS00108">
    <property type="entry name" value="PROTEIN_KINASE_ST"/>
    <property type="match status" value="1"/>
</dbReference>
<sequence length="639" mass="67595">MNPGVSLRLRRAPERLWRPRNAEREASGERQRVSEPARTLLGLRRYDARRAGSAREDREDAHPMEDLDPADPSVVGGYPLLARLGGGGMGQVYLSRTASGRPLAVKTIRAELGDEPGFEERFVREIRNSDRVRSPWTATVVDFSPAGARPQWLATEYVPAPSLGEWLERYGPLPEPALLSLAAELTGALRAVHGADMVHRDVKPSNVLLARERPRLIDFGVARAADDPRHTRTGGVIGSPGYLAPEQAVGTDVGAPADVFSLAAVVACAATGRGPFSPTGTGGSAAPALLYRIVHEEPDLAGVPEKLLPILRDCLAKDPAARPTADQLGERLERVGAVPGRWSEVCPPALEREAEAREEPVRAFVETPTRVEVAATPTRIDVVETPTRVERADMAATMVATPPARTAGGMPAGAVPGGAVPVGAVPVGAVPGEVPAGTEPVRRRRWIWPVLALAVVLAIMATTAVLLIARDRSDDRANDRPEKPRATSSSAAKAPAEVDGPADEDERTDPSDAPAPPGAGAPQDPAGPPEVLVVQAPRELTAGTFLESARAKLIMQVDGNLVIHDENGTVRWASGAMGEGNRALFQPDGNLVVYNAENSPVWASNTADNDGANLILQANGDVVVGRENEPPLWAAGTGH</sequence>
<dbReference type="PROSITE" id="PS00107">
    <property type="entry name" value="PROTEIN_KINASE_ATP"/>
    <property type="match status" value="1"/>
</dbReference>
<dbReference type="Gene3D" id="2.90.10.10">
    <property type="entry name" value="Bulb-type lectin domain"/>
    <property type="match status" value="2"/>
</dbReference>
<feature type="transmembrane region" description="Helical" evidence="7">
    <location>
        <begin position="446"/>
        <end position="469"/>
    </location>
</feature>
<keyword evidence="7" id="KW-1133">Transmembrane helix</keyword>
<evidence type="ECO:0000256" key="6">
    <source>
        <dbReference type="SAM" id="MobiDB-lite"/>
    </source>
</evidence>
<evidence type="ECO:0000256" key="5">
    <source>
        <dbReference type="PROSITE-ProRule" id="PRU10141"/>
    </source>
</evidence>
<protein>
    <recommendedName>
        <fullName evidence="12">Non-specific serine/threonine protein kinase</fullName>
    </recommendedName>
</protein>
<dbReference type="RefSeq" id="WP_344284597.1">
    <property type="nucleotide sequence ID" value="NZ_BAAAKV010000097.1"/>
</dbReference>
<keyword evidence="2 5" id="KW-0547">Nucleotide-binding</keyword>
<dbReference type="EMBL" id="BAAAKV010000097">
    <property type="protein sequence ID" value="GAA1198784.1"/>
    <property type="molecule type" value="Genomic_DNA"/>
</dbReference>
<dbReference type="Gene3D" id="3.30.200.20">
    <property type="entry name" value="Phosphorylase Kinase, domain 1"/>
    <property type="match status" value="1"/>
</dbReference>
<reference evidence="11" key="1">
    <citation type="journal article" date="2019" name="Int. J. Syst. Evol. Microbiol.">
        <title>The Global Catalogue of Microorganisms (GCM) 10K type strain sequencing project: providing services to taxonomists for standard genome sequencing and annotation.</title>
        <authorList>
            <consortium name="The Broad Institute Genomics Platform"/>
            <consortium name="The Broad Institute Genome Sequencing Center for Infectious Disease"/>
            <person name="Wu L."/>
            <person name="Ma J."/>
        </authorList>
    </citation>
    <scope>NUCLEOTIDE SEQUENCE [LARGE SCALE GENOMIC DNA]</scope>
    <source>
        <strain evidence="11">JCM 12696</strain>
    </source>
</reference>
<dbReference type="SUPFAM" id="SSF51110">
    <property type="entry name" value="alpha-D-mannose-specific plant lectins"/>
    <property type="match status" value="1"/>
</dbReference>
<evidence type="ECO:0000256" key="4">
    <source>
        <dbReference type="ARBA" id="ARBA00022840"/>
    </source>
</evidence>
<dbReference type="CDD" id="cd14014">
    <property type="entry name" value="STKc_PknB_like"/>
    <property type="match status" value="1"/>
</dbReference>
<evidence type="ECO:0000313" key="11">
    <source>
        <dbReference type="Proteomes" id="UP001501371"/>
    </source>
</evidence>
<keyword evidence="7" id="KW-0472">Membrane</keyword>
<dbReference type="SMART" id="SM00220">
    <property type="entry name" value="S_TKc"/>
    <property type="match status" value="1"/>
</dbReference>
<feature type="region of interest" description="Disordered" evidence="6">
    <location>
        <begin position="1"/>
        <end position="72"/>
    </location>
</feature>
<keyword evidence="7" id="KW-0812">Transmembrane</keyword>
<comment type="caution">
    <text evidence="10">The sequence shown here is derived from an EMBL/GenBank/DDBJ whole genome shotgun (WGS) entry which is preliminary data.</text>
</comment>
<dbReference type="PROSITE" id="PS50927">
    <property type="entry name" value="BULB_LECTIN"/>
    <property type="match status" value="1"/>
</dbReference>
<evidence type="ECO:0000256" key="3">
    <source>
        <dbReference type="ARBA" id="ARBA00022777"/>
    </source>
</evidence>
<feature type="compositionally biased region" description="Basic and acidic residues" evidence="6">
    <location>
        <begin position="44"/>
        <end position="65"/>
    </location>
</feature>
<dbReference type="PROSITE" id="PS50011">
    <property type="entry name" value="PROTEIN_KINASE_DOM"/>
    <property type="match status" value="1"/>
</dbReference>
<keyword evidence="3" id="KW-0418">Kinase</keyword>
<evidence type="ECO:0000256" key="2">
    <source>
        <dbReference type="ARBA" id="ARBA00022741"/>
    </source>
</evidence>
<feature type="region of interest" description="Disordered" evidence="6">
    <location>
        <begin position="474"/>
        <end position="529"/>
    </location>
</feature>
<feature type="compositionally biased region" description="Basic and acidic residues" evidence="6">
    <location>
        <begin position="11"/>
        <end position="35"/>
    </location>
</feature>
<dbReference type="Gene3D" id="1.10.510.10">
    <property type="entry name" value="Transferase(Phosphotransferase) domain 1"/>
    <property type="match status" value="1"/>
</dbReference>
<feature type="binding site" evidence="5">
    <location>
        <position position="106"/>
    </location>
    <ligand>
        <name>ATP</name>
        <dbReference type="ChEBI" id="CHEBI:30616"/>
    </ligand>
</feature>
<dbReference type="PANTHER" id="PTHR43289">
    <property type="entry name" value="MITOGEN-ACTIVATED PROTEIN KINASE KINASE KINASE 20-RELATED"/>
    <property type="match status" value="1"/>
</dbReference>
<evidence type="ECO:0000313" key="10">
    <source>
        <dbReference type="EMBL" id="GAA1198784.1"/>
    </source>
</evidence>
<organism evidence="10 11">
    <name type="scientific">Streptomyces hebeiensis</name>
    <dbReference type="NCBI Taxonomy" id="229486"/>
    <lineage>
        <taxon>Bacteria</taxon>
        <taxon>Bacillati</taxon>
        <taxon>Actinomycetota</taxon>
        <taxon>Actinomycetes</taxon>
        <taxon>Kitasatosporales</taxon>
        <taxon>Streptomycetaceae</taxon>
        <taxon>Streptomyces</taxon>
    </lineage>
</organism>
<name>A0ABP4FVV6_9ACTN</name>
<keyword evidence="1" id="KW-0808">Transferase</keyword>
<keyword evidence="11" id="KW-1185">Reference proteome</keyword>
<proteinExistence type="predicted"/>
<gene>
    <name evidence="10" type="ORF">GCM10009654_64310</name>
</gene>
<dbReference type="SMART" id="SM00108">
    <property type="entry name" value="B_lectin"/>
    <property type="match status" value="1"/>
</dbReference>
<dbReference type="CDD" id="cd00028">
    <property type="entry name" value="B_lectin"/>
    <property type="match status" value="1"/>
</dbReference>